<gene>
    <name evidence="1" type="ORF">K0H07_25380</name>
</gene>
<dbReference type="Gene3D" id="3.90.550.20">
    <property type="match status" value="1"/>
</dbReference>
<dbReference type="EMBL" id="JAHYQA010000026">
    <property type="protein sequence ID" value="MCE9240476.1"/>
    <property type="molecule type" value="Genomic_DNA"/>
</dbReference>
<protein>
    <submittedName>
        <fullName evidence="1">Capsular polysaccharide synthesis protein</fullName>
    </submittedName>
</protein>
<dbReference type="SUPFAM" id="SSF53448">
    <property type="entry name" value="Nucleotide-diphospho-sugar transferases"/>
    <property type="match status" value="1"/>
</dbReference>
<dbReference type="Proteomes" id="UP001200544">
    <property type="component" value="Unassembled WGS sequence"/>
</dbReference>
<dbReference type="AlphaFoldDB" id="A0AAW4ZBI2"/>
<dbReference type="RefSeq" id="WP_234129363.1">
    <property type="nucleotide sequence ID" value="NZ_JAHYQA010000026.1"/>
</dbReference>
<proteinExistence type="predicted"/>
<comment type="caution">
    <text evidence="1">The sequence shown here is derived from an EMBL/GenBank/DDBJ whole genome shotgun (WGS) entry which is preliminary data.</text>
</comment>
<evidence type="ECO:0000313" key="1">
    <source>
        <dbReference type="EMBL" id="MCE9240476.1"/>
    </source>
</evidence>
<organism evidence="1 2">
    <name type="scientific">Bacteroides thetaiotaomicron</name>
    <dbReference type="NCBI Taxonomy" id="818"/>
    <lineage>
        <taxon>Bacteria</taxon>
        <taxon>Pseudomonadati</taxon>
        <taxon>Bacteroidota</taxon>
        <taxon>Bacteroidia</taxon>
        <taxon>Bacteroidales</taxon>
        <taxon>Bacteroidaceae</taxon>
        <taxon>Bacteroides</taxon>
    </lineage>
</organism>
<dbReference type="Pfam" id="PF05704">
    <property type="entry name" value="Caps_synth"/>
    <property type="match status" value="1"/>
</dbReference>
<reference evidence="1" key="1">
    <citation type="submission" date="2021-07" db="EMBL/GenBank/DDBJ databases">
        <title>Comparative genomics of Bacteroides fragilis group isolates reveals species-dependent resistance mechanisms and validates clinical tools for resistance prediction.</title>
        <authorList>
            <person name="Wallace M.J."/>
            <person name="Jean S."/>
            <person name="Wallace M.A."/>
            <person name="Carey-Ann B.D."/>
            <person name="Dantas G."/>
        </authorList>
    </citation>
    <scope>NUCLEOTIDE SEQUENCE</scope>
    <source>
        <strain evidence="1">BJH_160</strain>
    </source>
</reference>
<dbReference type="InterPro" id="IPR008441">
    <property type="entry name" value="AfumC-like_glycosyl_Trfase"/>
</dbReference>
<name>A0AAW4ZBI2_BACT4</name>
<dbReference type="GO" id="GO:0016757">
    <property type="term" value="F:glycosyltransferase activity"/>
    <property type="evidence" value="ECO:0007669"/>
    <property type="project" value="InterPro"/>
</dbReference>
<dbReference type="InterPro" id="IPR029044">
    <property type="entry name" value="Nucleotide-diphossugar_trans"/>
</dbReference>
<accession>A0AAW4ZBI2</accession>
<sequence length="295" mass="35684">MLIVKHLLVFCFKRKQKLLEILRLYIQYKKQRYLRNKYGKYISEEIEKYDWKAVEQVSSRRVWICWWQGIDNAPLLVRRCYDSVKSNLVDWKITVITLDNYKEYVQFPDYILQRWQKGQISNTHMSDLLRLELIVKYGGLWLDSTVLCTGKEIPESIIRSNLFVYQLLRPGIIGHSLSISNWLIYAKSNNKILYLTKMLLYKYWQKNERVIDYFIFHHFFSIVLEYCQEEQKQIPKYCNSIPHILLFQLFEEYDGIAFHDLKQMTCFHKLSYKLSQEDLLKPGTYYDVIINRGSF</sequence>
<evidence type="ECO:0000313" key="2">
    <source>
        <dbReference type="Proteomes" id="UP001200544"/>
    </source>
</evidence>